<sequence>MLHTLFWNDLTWGRTRVPHNLLLRVANCLQDFVLAGELVTRSSRGLNSNSRDWTLPWPSYWSYGLNSYSQKENDGCRDNKYPVEEGIWTLPTRIPGKKMLVAESTDIAQRGEELVLCLFDVFVFGLLIMSLIPRIPVTDSTEFQTLPCPSYWIGPFAVQPMAVV</sequence>
<comment type="caution">
    <text evidence="1">The sequence shown here is derived from an EMBL/GenBank/DDBJ whole genome shotgun (WGS) entry which is preliminary data.</text>
</comment>
<keyword evidence="2" id="KW-1185">Reference proteome</keyword>
<dbReference type="AlphaFoldDB" id="A0A0L0CAJ1"/>
<dbReference type="EMBL" id="JRES01000678">
    <property type="protein sequence ID" value="KNC29255.1"/>
    <property type="molecule type" value="Genomic_DNA"/>
</dbReference>
<protein>
    <submittedName>
        <fullName evidence="1">Uncharacterized protein</fullName>
    </submittedName>
</protein>
<organism evidence="1 2">
    <name type="scientific">Lucilia cuprina</name>
    <name type="common">Green bottle fly</name>
    <name type="synonym">Australian sheep blowfly</name>
    <dbReference type="NCBI Taxonomy" id="7375"/>
    <lineage>
        <taxon>Eukaryota</taxon>
        <taxon>Metazoa</taxon>
        <taxon>Ecdysozoa</taxon>
        <taxon>Arthropoda</taxon>
        <taxon>Hexapoda</taxon>
        <taxon>Insecta</taxon>
        <taxon>Pterygota</taxon>
        <taxon>Neoptera</taxon>
        <taxon>Endopterygota</taxon>
        <taxon>Diptera</taxon>
        <taxon>Brachycera</taxon>
        <taxon>Muscomorpha</taxon>
        <taxon>Oestroidea</taxon>
        <taxon>Calliphoridae</taxon>
        <taxon>Luciliinae</taxon>
        <taxon>Lucilia</taxon>
    </lineage>
</organism>
<accession>A0A0L0CAJ1</accession>
<evidence type="ECO:0000313" key="1">
    <source>
        <dbReference type="EMBL" id="KNC29255.1"/>
    </source>
</evidence>
<dbReference type="Proteomes" id="UP000037069">
    <property type="component" value="Unassembled WGS sequence"/>
</dbReference>
<reference evidence="1 2" key="1">
    <citation type="journal article" date="2015" name="Nat. Commun.">
        <title>Lucilia cuprina genome unlocks parasitic fly biology to underpin future interventions.</title>
        <authorList>
            <person name="Anstead C.A."/>
            <person name="Korhonen P.K."/>
            <person name="Young N.D."/>
            <person name="Hall R.S."/>
            <person name="Jex A.R."/>
            <person name="Murali S.C."/>
            <person name="Hughes D.S."/>
            <person name="Lee S.F."/>
            <person name="Perry T."/>
            <person name="Stroehlein A.J."/>
            <person name="Ansell B.R."/>
            <person name="Breugelmans B."/>
            <person name="Hofmann A."/>
            <person name="Qu J."/>
            <person name="Dugan S."/>
            <person name="Lee S.L."/>
            <person name="Chao H."/>
            <person name="Dinh H."/>
            <person name="Han Y."/>
            <person name="Doddapaneni H.V."/>
            <person name="Worley K.C."/>
            <person name="Muzny D.M."/>
            <person name="Ioannidis P."/>
            <person name="Waterhouse R.M."/>
            <person name="Zdobnov E.M."/>
            <person name="James P.J."/>
            <person name="Bagnall N.H."/>
            <person name="Kotze A.C."/>
            <person name="Gibbs R.A."/>
            <person name="Richards S."/>
            <person name="Batterham P."/>
            <person name="Gasser R.B."/>
        </authorList>
    </citation>
    <scope>NUCLEOTIDE SEQUENCE [LARGE SCALE GENOMIC DNA]</scope>
    <source>
        <strain evidence="1 2">LS</strain>
        <tissue evidence="1">Full body</tissue>
    </source>
</reference>
<gene>
    <name evidence="1" type="ORF">FF38_02417</name>
</gene>
<name>A0A0L0CAJ1_LUCCU</name>
<evidence type="ECO:0000313" key="2">
    <source>
        <dbReference type="Proteomes" id="UP000037069"/>
    </source>
</evidence>
<proteinExistence type="predicted"/>